<dbReference type="Proteomes" id="UP000487268">
    <property type="component" value="Unassembled WGS sequence"/>
</dbReference>
<keyword evidence="1" id="KW-0732">Signal</keyword>
<comment type="caution">
    <text evidence="2">The sequence shown here is derived from an EMBL/GenBank/DDBJ whole genome shotgun (WGS) entry which is preliminary data.</text>
</comment>
<feature type="chain" id="PRO_5029754325" evidence="1">
    <location>
        <begin position="32"/>
        <end position="157"/>
    </location>
</feature>
<evidence type="ECO:0000256" key="1">
    <source>
        <dbReference type="SAM" id="SignalP"/>
    </source>
</evidence>
<sequence length="157" mass="16729">MAIGWKRRTAAIGVATAAVLATGAATGTAQASTRVMNAKFKNELGCVLDLSAADPGGTRAAWVQRPPTTVGRLSDGAWWSVSANLGLWGTAKGSAEYVTRDCNFPAWNGITVRLEWTLMPTGVNSYSGWTSNTVLEARLETQHYGLSPVFLLTQRPT</sequence>
<organism evidence="2 3">
    <name type="scientific">Actinomadura macrotermitis</name>
    <dbReference type="NCBI Taxonomy" id="2585200"/>
    <lineage>
        <taxon>Bacteria</taxon>
        <taxon>Bacillati</taxon>
        <taxon>Actinomycetota</taxon>
        <taxon>Actinomycetes</taxon>
        <taxon>Streptosporangiales</taxon>
        <taxon>Thermomonosporaceae</taxon>
        <taxon>Actinomadura</taxon>
    </lineage>
</organism>
<gene>
    <name evidence="2" type="ORF">ACRB68_55530</name>
</gene>
<evidence type="ECO:0000313" key="3">
    <source>
        <dbReference type="Proteomes" id="UP000487268"/>
    </source>
</evidence>
<reference evidence="2 3" key="1">
    <citation type="submission" date="2019-10" db="EMBL/GenBank/DDBJ databases">
        <title>Actinomadura rubteroloni sp. nov. and Actinomadura macrotermitis sp. nov., isolated from the gut of fungus growing-termite Macrotermes natalensis.</title>
        <authorList>
            <person name="Benndorf R."/>
            <person name="Martin K."/>
            <person name="Kuefner M."/>
            <person name="De Beer W."/>
            <person name="Kaster A.-K."/>
            <person name="Vollmers J."/>
            <person name="Poulsen M."/>
            <person name="Beemelmanns C."/>
        </authorList>
    </citation>
    <scope>NUCLEOTIDE SEQUENCE [LARGE SCALE GENOMIC DNA]</scope>
    <source>
        <strain evidence="2 3">RB68</strain>
    </source>
</reference>
<protein>
    <submittedName>
        <fullName evidence="2">Uncharacterized protein</fullName>
    </submittedName>
</protein>
<dbReference type="EMBL" id="WEGH01000003">
    <property type="protein sequence ID" value="MQY07453.1"/>
    <property type="molecule type" value="Genomic_DNA"/>
</dbReference>
<evidence type="ECO:0000313" key="2">
    <source>
        <dbReference type="EMBL" id="MQY07453.1"/>
    </source>
</evidence>
<feature type="signal peptide" evidence="1">
    <location>
        <begin position="1"/>
        <end position="31"/>
    </location>
</feature>
<dbReference type="AlphaFoldDB" id="A0A7K0C1V9"/>
<name>A0A7K0C1V9_9ACTN</name>
<dbReference type="RefSeq" id="WP_153537245.1">
    <property type="nucleotide sequence ID" value="NZ_WEGH01000003.1"/>
</dbReference>
<accession>A0A7K0C1V9</accession>
<proteinExistence type="predicted"/>
<keyword evidence="3" id="KW-1185">Reference proteome</keyword>
<dbReference type="OrthoDB" id="9851726at2"/>